<dbReference type="PANTHER" id="PTHR34191:SF20">
    <property type="entry name" value="LATE EMBRYOGENESIS ABUNDANT PROTEIN (LEA) FAMILY PROTEIN"/>
    <property type="match status" value="1"/>
</dbReference>
<name>A0A830CCY0_9LAMI</name>
<evidence type="ECO:0000256" key="1">
    <source>
        <dbReference type="SAM" id="MobiDB-lite"/>
    </source>
</evidence>
<evidence type="ECO:0000313" key="3">
    <source>
        <dbReference type="Proteomes" id="UP000653305"/>
    </source>
</evidence>
<keyword evidence="3" id="KW-1185">Reference proteome</keyword>
<gene>
    <name evidence="2" type="ORF">PHJA_001762300</name>
</gene>
<dbReference type="PANTHER" id="PTHR34191">
    <property type="entry name" value="LATE EMBRYOGENESIS ABUNDANT PROTEIN (LEA) FAMILY PROTEIN"/>
    <property type="match status" value="1"/>
</dbReference>
<dbReference type="AlphaFoldDB" id="A0A830CCY0"/>
<reference evidence="2" key="1">
    <citation type="submission" date="2020-07" db="EMBL/GenBank/DDBJ databases">
        <title>Ethylene signaling mediates host invasion by parasitic plants.</title>
        <authorList>
            <person name="Yoshida S."/>
        </authorList>
    </citation>
    <scope>NUCLEOTIDE SEQUENCE</scope>
    <source>
        <strain evidence="2">Okayama</strain>
    </source>
</reference>
<sequence>MGSKRHLSFLQYSEKSINIQQTPVFYQSHSNHLLSKLFHIQTKTSIFLISQNFYRKMSSNQFNAGQAHGQAQGKTEQWIESAKSTANQAHDKACEAAGKSQEQAHRSKEETAGFFQQTGEQVASMAQGAIDGVKNTLGMNDKK</sequence>
<comment type="caution">
    <text evidence="2">The sequence shown here is derived from an EMBL/GenBank/DDBJ whole genome shotgun (WGS) entry which is preliminary data.</text>
</comment>
<dbReference type="OrthoDB" id="1894923at2759"/>
<feature type="region of interest" description="Disordered" evidence="1">
    <location>
        <begin position="63"/>
        <end position="110"/>
    </location>
</feature>
<evidence type="ECO:0000313" key="2">
    <source>
        <dbReference type="EMBL" id="GFP96182.1"/>
    </source>
</evidence>
<proteinExistence type="predicted"/>
<dbReference type="InterPro" id="IPR039624">
    <property type="entry name" value="LEA1/2/D7/KIN2"/>
</dbReference>
<dbReference type="Proteomes" id="UP000653305">
    <property type="component" value="Unassembled WGS sequence"/>
</dbReference>
<organism evidence="2 3">
    <name type="scientific">Phtheirospermum japonicum</name>
    <dbReference type="NCBI Taxonomy" id="374723"/>
    <lineage>
        <taxon>Eukaryota</taxon>
        <taxon>Viridiplantae</taxon>
        <taxon>Streptophyta</taxon>
        <taxon>Embryophyta</taxon>
        <taxon>Tracheophyta</taxon>
        <taxon>Spermatophyta</taxon>
        <taxon>Magnoliopsida</taxon>
        <taxon>eudicotyledons</taxon>
        <taxon>Gunneridae</taxon>
        <taxon>Pentapetalae</taxon>
        <taxon>asterids</taxon>
        <taxon>lamiids</taxon>
        <taxon>Lamiales</taxon>
        <taxon>Orobanchaceae</taxon>
        <taxon>Orobanchaceae incertae sedis</taxon>
        <taxon>Phtheirospermum</taxon>
    </lineage>
</organism>
<protein>
    <submittedName>
        <fullName evidence="2">Late embryogenesis abundant protein 1</fullName>
    </submittedName>
</protein>
<dbReference type="EMBL" id="BMAC01000425">
    <property type="protein sequence ID" value="GFP96182.1"/>
    <property type="molecule type" value="Genomic_DNA"/>
</dbReference>
<accession>A0A830CCY0</accession>